<comment type="subcellular location">
    <subcellularLocation>
        <location evidence="1 8">Cell membrane</location>
        <topology evidence="1 8">Multi-pass membrane protein</topology>
    </subcellularLocation>
</comment>
<protein>
    <recommendedName>
        <fullName evidence="8">Fluoride-specific ion channel FluC</fullName>
    </recommendedName>
</protein>
<dbReference type="GO" id="GO:0005886">
    <property type="term" value="C:plasma membrane"/>
    <property type="evidence" value="ECO:0007669"/>
    <property type="project" value="UniProtKB-SubCell"/>
</dbReference>
<keyword evidence="3 8" id="KW-0812">Transmembrane</keyword>
<gene>
    <name evidence="8" type="primary">fluC</name>
    <name evidence="8" type="synonym">crcB</name>
    <name evidence="9" type="ORF">ACFSAU_12700</name>
</gene>
<dbReference type="GO" id="GO:0140114">
    <property type="term" value="P:cellular detoxification of fluoride"/>
    <property type="evidence" value="ECO:0007669"/>
    <property type="project" value="UniProtKB-UniRule"/>
</dbReference>
<proteinExistence type="inferred from homology"/>
<dbReference type="RefSeq" id="WP_267647630.1">
    <property type="nucleotide sequence ID" value="NZ_JANHGR010000002.1"/>
</dbReference>
<dbReference type="Pfam" id="PF02537">
    <property type="entry name" value="CRCB"/>
    <property type="match status" value="1"/>
</dbReference>
<dbReference type="GO" id="GO:0062054">
    <property type="term" value="F:fluoride channel activity"/>
    <property type="evidence" value="ECO:0007669"/>
    <property type="project" value="UniProtKB-UniRule"/>
</dbReference>
<evidence type="ECO:0000256" key="8">
    <source>
        <dbReference type="HAMAP-Rule" id="MF_00454"/>
    </source>
</evidence>
<accession>A0ABD6BTD0</accession>
<dbReference type="InterPro" id="IPR003691">
    <property type="entry name" value="FluC"/>
</dbReference>
<dbReference type="Proteomes" id="UP001597139">
    <property type="component" value="Unassembled WGS sequence"/>
</dbReference>
<organism evidence="9 10">
    <name type="scientific">Halolamina litorea</name>
    <dbReference type="NCBI Taxonomy" id="1515593"/>
    <lineage>
        <taxon>Archaea</taxon>
        <taxon>Methanobacteriati</taxon>
        <taxon>Methanobacteriota</taxon>
        <taxon>Stenosarchaea group</taxon>
        <taxon>Halobacteria</taxon>
        <taxon>Halobacteriales</taxon>
        <taxon>Haloferacaceae</taxon>
    </lineage>
</organism>
<keyword evidence="5 8" id="KW-0472">Membrane</keyword>
<evidence type="ECO:0000256" key="4">
    <source>
        <dbReference type="ARBA" id="ARBA00022989"/>
    </source>
</evidence>
<keyword evidence="8" id="KW-0407">Ion channel</keyword>
<evidence type="ECO:0000256" key="6">
    <source>
        <dbReference type="ARBA" id="ARBA00035120"/>
    </source>
</evidence>
<feature type="transmembrane region" description="Helical" evidence="8">
    <location>
        <begin position="94"/>
        <end position="114"/>
    </location>
</feature>
<evidence type="ECO:0000256" key="1">
    <source>
        <dbReference type="ARBA" id="ARBA00004651"/>
    </source>
</evidence>
<keyword evidence="2 8" id="KW-1003">Cell membrane</keyword>
<reference evidence="9 10" key="1">
    <citation type="journal article" date="2019" name="Int. J. Syst. Evol. Microbiol.">
        <title>The Global Catalogue of Microorganisms (GCM) 10K type strain sequencing project: providing services to taxonomists for standard genome sequencing and annotation.</title>
        <authorList>
            <consortium name="The Broad Institute Genomics Platform"/>
            <consortium name="The Broad Institute Genome Sequencing Center for Infectious Disease"/>
            <person name="Wu L."/>
            <person name="Ma J."/>
        </authorList>
    </citation>
    <scope>NUCLEOTIDE SEQUENCE [LARGE SCALE GENOMIC DNA]</scope>
    <source>
        <strain evidence="9 10">CGMCC 1.12859</strain>
    </source>
</reference>
<dbReference type="EMBL" id="JBHUCZ010000010">
    <property type="protein sequence ID" value="MFD1568349.1"/>
    <property type="molecule type" value="Genomic_DNA"/>
</dbReference>
<comment type="caution">
    <text evidence="8">Lacks conserved residue(s) required for the propagation of feature annotation.</text>
</comment>
<evidence type="ECO:0000256" key="3">
    <source>
        <dbReference type="ARBA" id="ARBA00022692"/>
    </source>
</evidence>
<comment type="similarity">
    <text evidence="6 8">Belongs to the fluoride channel Fluc/FEX (TC 1.A.43) family.</text>
</comment>
<sequence>MPPRAKTLALVAGGGAAGALSRWGVAVVLPALAGTLAANVLGAFTLGAVVAVDANDRLPAATRLAVATGFLSSFTTYSTFAVESATAGTPALLVGNVLATYALGFAAAALGLGVGRRLRGSSPDSGGEAA</sequence>
<feature type="transmembrane region" description="Helical" evidence="8">
    <location>
        <begin position="31"/>
        <end position="52"/>
    </location>
</feature>
<dbReference type="PANTHER" id="PTHR28259">
    <property type="entry name" value="FLUORIDE EXPORT PROTEIN 1-RELATED"/>
    <property type="match status" value="1"/>
</dbReference>
<feature type="transmembrane region" description="Helical" evidence="8">
    <location>
        <begin position="64"/>
        <end position="82"/>
    </location>
</feature>
<name>A0ABD6BTD0_9EURY</name>
<dbReference type="AlphaFoldDB" id="A0ABD6BTD0"/>
<keyword evidence="8" id="KW-0406">Ion transport</keyword>
<comment type="caution">
    <text evidence="9">The sequence shown here is derived from an EMBL/GenBank/DDBJ whole genome shotgun (WGS) entry which is preliminary data.</text>
</comment>
<comment type="function">
    <text evidence="8">Fluoride-specific ion channel. Important for reducing fluoride concentration in the cell, thus reducing its toxicity.</text>
</comment>
<keyword evidence="10" id="KW-1185">Reference proteome</keyword>
<evidence type="ECO:0000256" key="2">
    <source>
        <dbReference type="ARBA" id="ARBA00022475"/>
    </source>
</evidence>
<evidence type="ECO:0000256" key="5">
    <source>
        <dbReference type="ARBA" id="ARBA00023136"/>
    </source>
</evidence>
<keyword evidence="4 8" id="KW-1133">Transmembrane helix</keyword>
<dbReference type="PANTHER" id="PTHR28259:SF1">
    <property type="entry name" value="FLUORIDE EXPORT PROTEIN 1-RELATED"/>
    <property type="match status" value="1"/>
</dbReference>
<evidence type="ECO:0000313" key="9">
    <source>
        <dbReference type="EMBL" id="MFD1568349.1"/>
    </source>
</evidence>
<evidence type="ECO:0000313" key="10">
    <source>
        <dbReference type="Proteomes" id="UP001597139"/>
    </source>
</evidence>
<keyword evidence="8" id="KW-0813">Transport</keyword>
<evidence type="ECO:0000256" key="7">
    <source>
        <dbReference type="ARBA" id="ARBA00035585"/>
    </source>
</evidence>
<dbReference type="HAMAP" id="MF_00454">
    <property type="entry name" value="FluC"/>
    <property type="match status" value="1"/>
</dbReference>
<comment type="catalytic activity">
    <reaction evidence="7">
        <text>fluoride(in) = fluoride(out)</text>
        <dbReference type="Rhea" id="RHEA:76159"/>
        <dbReference type="ChEBI" id="CHEBI:17051"/>
    </reaction>
    <physiologicalReaction direction="left-to-right" evidence="7">
        <dbReference type="Rhea" id="RHEA:76160"/>
    </physiologicalReaction>
</comment>